<evidence type="ECO:0000256" key="3">
    <source>
        <dbReference type="ARBA" id="ARBA00022448"/>
    </source>
</evidence>
<dbReference type="Pfam" id="PF25917">
    <property type="entry name" value="BSH_RND"/>
    <property type="match status" value="1"/>
</dbReference>
<dbReference type="PANTHER" id="PTHR30469:SF11">
    <property type="entry name" value="BLL4320 PROTEIN"/>
    <property type="match status" value="1"/>
</dbReference>
<dbReference type="Pfam" id="PF25967">
    <property type="entry name" value="RND-MFP_C"/>
    <property type="match status" value="1"/>
</dbReference>
<feature type="coiled-coil region" evidence="4">
    <location>
        <begin position="95"/>
        <end position="148"/>
    </location>
</feature>
<comment type="similarity">
    <text evidence="2">Belongs to the membrane fusion protein (MFP) (TC 8.A.1) family.</text>
</comment>
<feature type="chain" id="PRO_5004374417" evidence="6">
    <location>
        <begin position="33"/>
        <end position="361"/>
    </location>
</feature>
<dbReference type="Gene3D" id="1.10.287.470">
    <property type="entry name" value="Helix hairpin bin"/>
    <property type="match status" value="1"/>
</dbReference>
<keyword evidence="12" id="KW-1185">Reference proteome</keyword>
<keyword evidence="3" id="KW-0813">Transport</keyword>
<accession>R4YUJ6</accession>
<keyword evidence="4" id="KW-0175">Coiled coil</keyword>
<reference evidence="11 12" key="1">
    <citation type="journal article" date="2013" name="Nat. Commun.">
        <title>Genome sequence and functional genomic analysis of the oil-degrading bacterium Oleispira antarctica.</title>
        <authorList>
            <person name="Kube M."/>
            <person name="Chernikova T.N."/>
            <person name="Al-Ramahi Y."/>
            <person name="Beloqui A."/>
            <person name="Lopez-Cortez N."/>
            <person name="Guazzaroni M.E."/>
            <person name="Heipieper H.J."/>
            <person name="Klages S."/>
            <person name="Kotsyurbenko O.R."/>
            <person name="Langer I."/>
            <person name="Nechitaylo T.Y."/>
            <person name="Lunsdorf H."/>
            <person name="Fernandez M."/>
            <person name="Juarez S."/>
            <person name="Ciordia S."/>
            <person name="Singer A."/>
            <person name="Kagan O."/>
            <person name="Egorova O."/>
            <person name="Petit P.A."/>
            <person name="Stogios P."/>
            <person name="Kim Y."/>
            <person name="Tchigvintsev A."/>
            <person name="Flick R."/>
            <person name="Denaro R."/>
            <person name="Genovese M."/>
            <person name="Albar J.P."/>
            <person name="Reva O.N."/>
            <person name="Martinez-Gomariz M."/>
            <person name="Tran H."/>
            <person name="Ferrer M."/>
            <person name="Savchenko A."/>
            <person name="Yakunin A.F."/>
            <person name="Yakimov M.M."/>
            <person name="Golyshina O.V."/>
            <person name="Reinhardt R."/>
            <person name="Golyshin P.N."/>
        </authorList>
    </citation>
    <scope>NUCLEOTIDE SEQUENCE [LARGE SCALE GENOMIC DNA]</scope>
</reference>
<dbReference type="InterPro" id="IPR058627">
    <property type="entry name" value="MdtA-like_C"/>
</dbReference>
<dbReference type="Gene3D" id="2.40.50.100">
    <property type="match status" value="1"/>
</dbReference>
<evidence type="ECO:0000259" key="10">
    <source>
        <dbReference type="Pfam" id="PF25967"/>
    </source>
</evidence>
<dbReference type="STRING" id="698738.OLEAN_C25630"/>
<evidence type="ECO:0000259" key="7">
    <source>
        <dbReference type="Pfam" id="PF25876"/>
    </source>
</evidence>
<dbReference type="HOGENOM" id="CLU_018816_1_2_6"/>
<feature type="domain" description="Multidrug resistance protein MdtA-like alpha-helical hairpin" evidence="7">
    <location>
        <begin position="97"/>
        <end position="156"/>
    </location>
</feature>
<feature type="domain" description="CusB-like beta-barrel" evidence="9">
    <location>
        <begin position="196"/>
        <end position="266"/>
    </location>
</feature>
<dbReference type="InterPro" id="IPR058625">
    <property type="entry name" value="MdtA-like_BSH"/>
</dbReference>
<evidence type="ECO:0000313" key="12">
    <source>
        <dbReference type="Proteomes" id="UP000032749"/>
    </source>
</evidence>
<evidence type="ECO:0000259" key="9">
    <source>
        <dbReference type="Pfam" id="PF25954"/>
    </source>
</evidence>
<sequence length="361" mass="39365">MNTTFSRHKRRLSTLALSSVLLSLTLSANTSAQGLPAEVVRATEQNVPTYIEAVGTLKANESLILRPEITGRVQKITFSEGHEVNKNATLVQFDASMYRAQVNEAKARVKLSEAEYQRVNKLFKNGAISETQRDSALAQMQINEAQLEQSQVSLDKMTLRAPFTGIVGLRQFSPGDYITAGADMLEIVDIDSMKLDFRIPEIYLPQVAQGQTLSINLSAFPGEAFEGKVTAISPQISEQGRNILIRALLPNKDKKLRPGLFAKVQLLVKQENLIVIPEEAIIPQGEGFLVYIYKDDKVTPMPVQLGQRMRGSVVISGINVGDVVITAGQLKLQPGSPITPIFVDGSAPAPDSGKKQPAGQE</sequence>
<evidence type="ECO:0000256" key="2">
    <source>
        <dbReference type="ARBA" id="ARBA00009477"/>
    </source>
</evidence>
<dbReference type="Pfam" id="PF25876">
    <property type="entry name" value="HH_MFP_RND"/>
    <property type="match status" value="1"/>
</dbReference>
<organism evidence="11 12">
    <name type="scientific">Oleispira antarctica RB-8</name>
    <dbReference type="NCBI Taxonomy" id="698738"/>
    <lineage>
        <taxon>Bacteria</taxon>
        <taxon>Pseudomonadati</taxon>
        <taxon>Pseudomonadota</taxon>
        <taxon>Gammaproteobacteria</taxon>
        <taxon>Oceanospirillales</taxon>
        <taxon>Oceanospirillaceae</taxon>
        <taxon>Oleispira</taxon>
    </lineage>
</organism>
<evidence type="ECO:0000256" key="6">
    <source>
        <dbReference type="SAM" id="SignalP"/>
    </source>
</evidence>
<dbReference type="InterPro" id="IPR058792">
    <property type="entry name" value="Beta-barrel_RND_2"/>
</dbReference>
<dbReference type="Gene3D" id="2.40.30.170">
    <property type="match status" value="1"/>
</dbReference>
<evidence type="ECO:0000256" key="1">
    <source>
        <dbReference type="ARBA" id="ARBA00004196"/>
    </source>
</evidence>
<dbReference type="Pfam" id="PF25954">
    <property type="entry name" value="Beta-barrel_RND_2"/>
    <property type="match status" value="1"/>
</dbReference>
<protein>
    <submittedName>
        <fullName evidence="11">Putative HlyD-like secretion protein</fullName>
    </submittedName>
</protein>
<dbReference type="NCBIfam" id="TIGR01730">
    <property type="entry name" value="RND_mfp"/>
    <property type="match status" value="1"/>
</dbReference>
<dbReference type="AlphaFoldDB" id="R4YUJ6"/>
<evidence type="ECO:0000313" key="11">
    <source>
        <dbReference type="EMBL" id="CCK76739.1"/>
    </source>
</evidence>
<dbReference type="EMBL" id="FO203512">
    <property type="protein sequence ID" value="CCK76739.1"/>
    <property type="molecule type" value="Genomic_DNA"/>
</dbReference>
<dbReference type="OrthoDB" id="9800613at2"/>
<evidence type="ECO:0000259" key="8">
    <source>
        <dbReference type="Pfam" id="PF25917"/>
    </source>
</evidence>
<evidence type="ECO:0000256" key="4">
    <source>
        <dbReference type="SAM" id="Coils"/>
    </source>
</evidence>
<dbReference type="InterPro" id="IPR006143">
    <property type="entry name" value="RND_pump_MFP"/>
</dbReference>
<feature type="region of interest" description="Disordered" evidence="5">
    <location>
        <begin position="341"/>
        <end position="361"/>
    </location>
</feature>
<keyword evidence="6" id="KW-0732">Signal</keyword>
<name>R4YUJ6_OLEAN</name>
<dbReference type="FunFam" id="2.40.30.170:FF:000010">
    <property type="entry name" value="Efflux RND transporter periplasmic adaptor subunit"/>
    <property type="match status" value="1"/>
</dbReference>
<feature type="domain" description="Multidrug resistance protein MdtA-like C-terminal permuted SH3" evidence="10">
    <location>
        <begin position="272"/>
        <end position="328"/>
    </location>
</feature>
<dbReference type="GO" id="GO:0015562">
    <property type="term" value="F:efflux transmembrane transporter activity"/>
    <property type="evidence" value="ECO:0007669"/>
    <property type="project" value="TreeGrafter"/>
</dbReference>
<dbReference type="Proteomes" id="UP000032749">
    <property type="component" value="Chromosome"/>
</dbReference>
<dbReference type="Gene3D" id="2.40.420.20">
    <property type="match status" value="1"/>
</dbReference>
<feature type="signal peptide" evidence="6">
    <location>
        <begin position="1"/>
        <end position="32"/>
    </location>
</feature>
<comment type="subcellular location">
    <subcellularLocation>
        <location evidence="1">Cell envelope</location>
    </subcellularLocation>
</comment>
<evidence type="ECO:0000256" key="5">
    <source>
        <dbReference type="SAM" id="MobiDB-lite"/>
    </source>
</evidence>
<proteinExistence type="inferred from homology"/>
<dbReference type="PANTHER" id="PTHR30469">
    <property type="entry name" value="MULTIDRUG RESISTANCE PROTEIN MDTA"/>
    <property type="match status" value="1"/>
</dbReference>
<dbReference type="GO" id="GO:1990281">
    <property type="term" value="C:efflux pump complex"/>
    <property type="evidence" value="ECO:0007669"/>
    <property type="project" value="TreeGrafter"/>
</dbReference>
<dbReference type="InterPro" id="IPR058624">
    <property type="entry name" value="MdtA-like_HH"/>
</dbReference>
<dbReference type="SUPFAM" id="SSF111369">
    <property type="entry name" value="HlyD-like secretion proteins"/>
    <property type="match status" value="1"/>
</dbReference>
<feature type="domain" description="Multidrug resistance protein MdtA-like barrel-sandwich hybrid" evidence="8">
    <location>
        <begin position="65"/>
        <end position="187"/>
    </location>
</feature>
<dbReference type="KEGG" id="oai:OLEAN_C25630"/>
<gene>
    <name evidence="11" type="ORF">OLEAN_C25630</name>
</gene>